<keyword evidence="3" id="KW-1185">Reference proteome</keyword>
<organism evidence="2 3">
    <name type="scientific">Eruca vesicaria subsp. sativa</name>
    <name type="common">Garden rocket</name>
    <name type="synonym">Eruca sativa</name>
    <dbReference type="NCBI Taxonomy" id="29727"/>
    <lineage>
        <taxon>Eukaryota</taxon>
        <taxon>Viridiplantae</taxon>
        <taxon>Streptophyta</taxon>
        <taxon>Embryophyta</taxon>
        <taxon>Tracheophyta</taxon>
        <taxon>Spermatophyta</taxon>
        <taxon>Magnoliopsida</taxon>
        <taxon>eudicotyledons</taxon>
        <taxon>Gunneridae</taxon>
        <taxon>Pentapetalae</taxon>
        <taxon>rosids</taxon>
        <taxon>malvids</taxon>
        <taxon>Brassicales</taxon>
        <taxon>Brassicaceae</taxon>
        <taxon>Brassiceae</taxon>
        <taxon>Eruca</taxon>
    </lineage>
</organism>
<feature type="chain" id="PRO_5044780243" evidence="1">
    <location>
        <begin position="26"/>
        <end position="73"/>
    </location>
</feature>
<reference evidence="2 3" key="1">
    <citation type="submission" date="2022-03" db="EMBL/GenBank/DDBJ databases">
        <authorList>
            <person name="Macdonald S."/>
            <person name="Ahmed S."/>
            <person name="Newling K."/>
        </authorList>
    </citation>
    <scope>NUCLEOTIDE SEQUENCE [LARGE SCALE GENOMIC DNA]</scope>
</reference>
<dbReference type="Proteomes" id="UP001642260">
    <property type="component" value="Unassembled WGS sequence"/>
</dbReference>
<evidence type="ECO:0000313" key="2">
    <source>
        <dbReference type="EMBL" id="CAH8336335.1"/>
    </source>
</evidence>
<evidence type="ECO:0000256" key="1">
    <source>
        <dbReference type="SAM" id="SignalP"/>
    </source>
</evidence>
<accession>A0ABC8JR84</accession>
<gene>
    <name evidence="2" type="ORF">ERUC_LOCUS13786</name>
</gene>
<proteinExistence type="predicted"/>
<comment type="caution">
    <text evidence="2">The sequence shown here is derived from an EMBL/GenBank/DDBJ whole genome shotgun (WGS) entry which is preliminary data.</text>
</comment>
<keyword evidence="1" id="KW-0732">Signal</keyword>
<name>A0ABC8JR84_ERUVS</name>
<dbReference type="EMBL" id="CAKOAT010130043">
    <property type="protein sequence ID" value="CAH8336335.1"/>
    <property type="molecule type" value="Genomic_DNA"/>
</dbReference>
<feature type="signal peptide" evidence="1">
    <location>
        <begin position="1"/>
        <end position="25"/>
    </location>
</feature>
<dbReference type="AlphaFoldDB" id="A0ABC8JR84"/>
<protein>
    <submittedName>
        <fullName evidence="2">Uncharacterized protein</fullName>
    </submittedName>
</protein>
<sequence length="73" mass="8073">MSSSQLTIFCIILIALFPLHEFVNGQGGKAGKFYCQALNCDANDKNRSCFICKRPKTSHRFNSMAECNAACHA</sequence>
<evidence type="ECO:0000313" key="3">
    <source>
        <dbReference type="Proteomes" id="UP001642260"/>
    </source>
</evidence>